<reference evidence="1 2" key="1">
    <citation type="submission" date="2016-05" db="EMBL/GenBank/DDBJ databases">
        <title>Comparative analysis of secretome profiles of manganese(II)-oxidizing ascomycete fungi.</title>
        <authorList>
            <consortium name="DOE Joint Genome Institute"/>
            <person name="Zeiner C.A."/>
            <person name="Purvine S.O."/>
            <person name="Zink E.M."/>
            <person name="Wu S."/>
            <person name="Pasa-Tolic L."/>
            <person name="Chaput D.L."/>
            <person name="Haridas S."/>
            <person name="Grigoriev I.V."/>
            <person name="Santelli C.M."/>
            <person name="Hansel C.M."/>
        </authorList>
    </citation>
    <scope>NUCLEOTIDE SEQUENCE [LARGE SCALE GENOMIC DNA]</scope>
    <source>
        <strain evidence="1 2">SRC1lrK2f</strain>
    </source>
</reference>
<dbReference type="KEGG" id="aalt:CC77DRAFT_734456"/>
<keyword evidence="2" id="KW-1185">Reference proteome</keyword>
<organism evidence="1 2">
    <name type="scientific">Alternaria alternata</name>
    <name type="common">Alternaria rot fungus</name>
    <name type="synonym">Torula alternata</name>
    <dbReference type="NCBI Taxonomy" id="5599"/>
    <lineage>
        <taxon>Eukaryota</taxon>
        <taxon>Fungi</taxon>
        <taxon>Dikarya</taxon>
        <taxon>Ascomycota</taxon>
        <taxon>Pezizomycotina</taxon>
        <taxon>Dothideomycetes</taxon>
        <taxon>Pleosporomycetidae</taxon>
        <taxon>Pleosporales</taxon>
        <taxon>Pleosporineae</taxon>
        <taxon>Pleosporaceae</taxon>
        <taxon>Alternaria</taxon>
        <taxon>Alternaria sect. Alternaria</taxon>
        <taxon>Alternaria alternata complex</taxon>
    </lineage>
</organism>
<dbReference type="RefSeq" id="XP_018387955.1">
    <property type="nucleotide sequence ID" value="XM_018532993.1"/>
</dbReference>
<gene>
    <name evidence="1" type="ORF">CC77DRAFT_734456</name>
</gene>
<proteinExistence type="predicted"/>
<evidence type="ECO:0000313" key="1">
    <source>
        <dbReference type="EMBL" id="OAG22534.1"/>
    </source>
</evidence>
<dbReference type="EMBL" id="KV441474">
    <property type="protein sequence ID" value="OAG22534.1"/>
    <property type="molecule type" value="Genomic_DNA"/>
</dbReference>
<dbReference type="GeneID" id="29118587"/>
<dbReference type="AlphaFoldDB" id="A0A177DRX5"/>
<protein>
    <submittedName>
        <fullName evidence="1">Uncharacterized protein</fullName>
    </submittedName>
</protein>
<sequence length="100" mass="11693">MIPPVALTFRSRPLFSSYLLLFIPAQHEAQRYMMLVDPWKGTQMVPIYQGLRTWAGLAIPRSQMFNDSSYTRDRTKDTTTNLLGHDIFLGWHLMFTYHIA</sequence>
<dbReference type="VEuPathDB" id="FungiDB:CC77DRAFT_734456"/>
<dbReference type="Proteomes" id="UP000077248">
    <property type="component" value="Unassembled WGS sequence"/>
</dbReference>
<evidence type="ECO:0000313" key="2">
    <source>
        <dbReference type="Proteomes" id="UP000077248"/>
    </source>
</evidence>
<accession>A0A177DRX5</accession>
<name>A0A177DRX5_ALTAL</name>